<name>D7CL63_SYNLT</name>
<evidence type="ECO:0000259" key="4">
    <source>
        <dbReference type="Pfam" id="PF13336"/>
    </source>
</evidence>
<feature type="domain" description="Acetyl-CoA hydrolase/transferase N-terminal" evidence="3">
    <location>
        <begin position="5"/>
        <end position="180"/>
    </location>
</feature>
<dbReference type="GO" id="GO:0006083">
    <property type="term" value="P:acetate metabolic process"/>
    <property type="evidence" value="ECO:0007669"/>
    <property type="project" value="InterPro"/>
</dbReference>
<dbReference type="Gene3D" id="3.30.750.70">
    <property type="entry name" value="4-hydroxybutyrate coenzyme like domains"/>
    <property type="match status" value="1"/>
</dbReference>
<dbReference type="InterPro" id="IPR046433">
    <property type="entry name" value="ActCoA_hydro"/>
</dbReference>
<proteinExistence type="inferred from homology"/>
<dbReference type="AlphaFoldDB" id="D7CL63"/>
<dbReference type="PANTHER" id="PTHR21432:SF20">
    <property type="entry name" value="ACETYL-COA HYDROLASE"/>
    <property type="match status" value="1"/>
</dbReference>
<dbReference type="Pfam" id="PF02550">
    <property type="entry name" value="AcetylCoA_hydro"/>
    <property type="match status" value="1"/>
</dbReference>
<evidence type="ECO:0000256" key="2">
    <source>
        <dbReference type="ARBA" id="ARBA00022679"/>
    </source>
</evidence>
<feature type="domain" description="Acetyl-CoA hydrolase/transferase C-terminal" evidence="4">
    <location>
        <begin position="272"/>
        <end position="424"/>
    </location>
</feature>
<keyword evidence="5" id="KW-0378">Hydrolase</keyword>
<keyword evidence="6" id="KW-1185">Reference proteome</keyword>
<reference evidence="6" key="1">
    <citation type="journal article" date="2010" name="Stand. Genomic Sci.">
        <title>Complete genome sequence of Syntrophothermus lipocalidus type strain (TGB-C1T).</title>
        <authorList>
            <consortium name="US DOE Joint Genome Institute (JGI-PGF)"/>
            <person name="Djao O."/>
            <person name="Zhang X."/>
            <person name="Lucas S."/>
            <person name="Lapidus A."/>
            <person name="Glavina Del Rio T."/>
            <person name="Nolan M."/>
            <person name="Tice H."/>
            <person name="Cheng J."/>
            <person name="Han C."/>
            <person name="Tapia R."/>
            <person name="Goodwin L."/>
            <person name="Pitluck S."/>
            <person name="Liolios K."/>
            <person name="Ivanova N."/>
            <person name="Mavromatis K."/>
            <person name="Mikhailova N."/>
            <person name="Ovchinnikova G."/>
            <person name="Pati A."/>
            <person name="Brambilla E."/>
            <person name="Chen A."/>
            <person name="Palaniappan K."/>
            <person name="Land M."/>
            <person name="Hauser L."/>
            <person name="Chang Y."/>
            <person name="Jeffries C."/>
            <person name="Rohde M."/>
            <person name="Sikorski J."/>
            <person name="Spring S."/>
            <person name="Goker M."/>
            <person name="Detter J."/>
            <person name="Woyke T."/>
            <person name="Bristow J."/>
            <person name="Eisen J."/>
            <person name="Markowitz V."/>
            <person name="Hugenholtz P."/>
            <person name="Kyrpides N."/>
            <person name="Klenk H."/>
        </authorList>
    </citation>
    <scope>NUCLEOTIDE SEQUENCE [LARGE SCALE GENOMIC DNA]</scope>
    <source>
        <strain evidence="6">DSM 12680 / TGB-C1</strain>
    </source>
</reference>
<protein>
    <submittedName>
        <fullName evidence="5">Acetyl-CoA hydrolase/transferase</fullName>
    </submittedName>
</protein>
<dbReference type="InterPro" id="IPR038460">
    <property type="entry name" value="AcetylCoA_hyd_C_sf"/>
</dbReference>
<dbReference type="EMBL" id="CP002048">
    <property type="protein sequence ID" value="ADI01448.1"/>
    <property type="molecule type" value="Genomic_DNA"/>
</dbReference>
<dbReference type="Pfam" id="PF13336">
    <property type="entry name" value="AcetylCoA_hyd_C"/>
    <property type="match status" value="1"/>
</dbReference>
<dbReference type="PANTHER" id="PTHR21432">
    <property type="entry name" value="ACETYL-COA HYDROLASE-RELATED"/>
    <property type="match status" value="1"/>
</dbReference>
<dbReference type="HOGENOM" id="CLU_030703_1_0_9"/>
<dbReference type="InterPro" id="IPR026888">
    <property type="entry name" value="AcetylCoA_hyd_C"/>
</dbReference>
<gene>
    <name evidence="5" type="ordered locus">Slip_0665</name>
</gene>
<dbReference type="InterPro" id="IPR037171">
    <property type="entry name" value="NagB/RpiA_transferase-like"/>
</dbReference>
<evidence type="ECO:0000259" key="3">
    <source>
        <dbReference type="Pfam" id="PF02550"/>
    </source>
</evidence>
<organism evidence="5 6">
    <name type="scientific">Syntrophothermus lipocalidus (strain DSM 12680 / TGB-C1)</name>
    <dbReference type="NCBI Taxonomy" id="643648"/>
    <lineage>
        <taxon>Bacteria</taxon>
        <taxon>Bacillati</taxon>
        <taxon>Bacillota</taxon>
        <taxon>Clostridia</taxon>
        <taxon>Eubacteriales</taxon>
        <taxon>Syntrophomonadaceae</taxon>
        <taxon>Syntrophothermus</taxon>
    </lineage>
</organism>
<evidence type="ECO:0000256" key="1">
    <source>
        <dbReference type="ARBA" id="ARBA00009632"/>
    </source>
</evidence>
<dbReference type="GO" id="GO:0008775">
    <property type="term" value="F:acetate CoA-transferase activity"/>
    <property type="evidence" value="ECO:0007669"/>
    <property type="project" value="InterPro"/>
</dbReference>
<dbReference type="RefSeq" id="WP_013174850.1">
    <property type="nucleotide sequence ID" value="NC_014220.1"/>
</dbReference>
<keyword evidence="2" id="KW-0808">Transferase</keyword>
<dbReference type="Gene3D" id="3.40.1080.20">
    <property type="entry name" value="Acetyl-CoA hydrolase/transferase C-terminal domain"/>
    <property type="match status" value="1"/>
</dbReference>
<dbReference type="InterPro" id="IPR003702">
    <property type="entry name" value="ActCoA_hydro_N"/>
</dbReference>
<dbReference type="GO" id="GO:0016787">
    <property type="term" value="F:hydrolase activity"/>
    <property type="evidence" value="ECO:0007669"/>
    <property type="project" value="UniProtKB-KW"/>
</dbReference>
<dbReference type="KEGG" id="slp:Slip_0665"/>
<evidence type="ECO:0000313" key="6">
    <source>
        <dbReference type="Proteomes" id="UP000000378"/>
    </source>
</evidence>
<dbReference type="SUPFAM" id="SSF100950">
    <property type="entry name" value="NagB/RpiA/CoA transferase-like"/>
    <property type="match status" value="2"/>
</dbReference>
<sequence>MSWKEYYEKRIVTPEEAAKLIKSNDRVVLGHACGEPKLVVDAMVERAGELENVEVVHMVAMGKARYCQPEYVKSFRHNALFVGAATRNALKEGRGDYTPCFFHEIPGLFRNNVLPVDVALVTVSPPDRHGFVSLGISVDYTRQAVLSAKTVIAEVNPNMPRTGGNSFLEVTDIDYFVLSEEPLYQLSPPEITDVERAIGENVASLIKDGDCLQLGIGAIPDAVLSFLGDKNDIGIHSEMVSDGVMNLVKKGVINCRRKTLHPNKIVITFAMGTAEFYRWLDYNPLIECYTVDYTNDPFVIARNDNMVSINSALAVDLLGQVAADTLGPYQFSGVGGQVDFVRGAARSSGGRSIIAMPATAAQGKASRIVPSLAPGQAVTTSRNDVDYVVTEFGVAKLKGKTVRDRARSLIEIAHPAFRDELREKFSQLMGYSI</sequence>
<comment type="similarity">
    <text evidence="1">Belongs to the acetyl-CoA hydrolase/transferase family.</text>
</comment>
<dbReference type="eggNOG" id="COG0427">
    <property type="taxonomic scope" value="Bacteria"/>
</dbReference>
<reference evidence="5 6" key="2">
    <citation type="journal article" date="2010" name="Stand. Genomic Sci.">
        <title>Complete genome sequence of Syntrophothermus lipocalidus type strain (TGB-C1).</title>
        <authorList>
            <person name="Djao O.D."/>
            <person name="Zhang X."/>
            <person name="Lucas S."/>
            <person name="Lapidus A."/>
            <person name="Del Rio T.G."/>
            <person name="Nolan M."/>
            <person name="Tice H."/>
            <person name="Cheng J.F."/>
            <person name="Han C."/>
            <person name="Tapia R."/>
            <person name="Goodwin L."/>
            <person name="Pitluck S."/>
            <person name="Liolios K."/>
            <person name="Ivanova N."/>
            <person name="Mavromatis K."/>
            <person name="Mikhailova N."/>
            <person name="Ovchinnikova G."/>
            <person name="Pati A."/>
            <person name="Brambilla E."/>
            <person name="Chen A."/>
            <person name="Palaniappan K."/>
            <person name="Land M."/>
            <person name="Hauser L."/>
            <person name="Chang Y.J."/>
            <person name="Jeffries C.D."/>
            <person name="Rohde M."/>
            <person name="Sikorski J."/>
            <person name="Spring S."/>
            <person name="Goker M."/>
            <person name="Detter J.C."/>
            <person name="Woyke T."/>
            <person name="Bristow J."/>
            <person name="Eisen J.A."/>
            <person name="Markowitz V."/>
            <person name="Hugenholtz P."/>
            <person name="Kyrpides N.C."/>
            <person name="Klenk H.P."/>
        </authorList>
    </citation>
    <scope>NUCLEOTIDE SEQUENCE [LARGE SCALE GENOMIC DNA]</scope>
    <source>
        <strain evidence="6">DSM 12680 / TGB-C1</strain>
    </source>
</reference>
<evidence type="ECO:0000313" key="5">
    <source>
        <dbReference type="EMBL" id="ADI01448.1"/>
    </source>
</evidence>
<accession>D7CL63</accession>
<dbReference type="Gene3D" id="3.40.1080.10">
    <property type="entry name" value="Glutaconate Coenzyme A-transferase"/>
    <property type="match status" value="1"/>
</dbReference>
<dbReference type="STRING" id="643648.Slip_0665"/>
<dbReference type="Proteomes" id="UP000000378">
    <property type="component" value="Chromosome"/>
</dbReference>